<keyword evidence="3" id="KW-1185">Reference proteome</keyword>
<accession>A0ABS3RB73</accession>
<dbReference type="EMBL" id="JAGEOK010000033">
    <property type="protein sequence ID" value="MBO2443472.1"/>
    <property type="molecule type" value="Genomic_DNA"/>
</dbReference>
<evidence type="ECO:0000313" key="3">
    <source>
        <dbReference type="Proteomes" id="UP000666915"/>
    </source>
</evidence>
<feature type="compositionally biased region" description="Basic residues" evidence="1">
    <location>
        <begin position="16"/>
        <end position="26"/>
    </location>
</feature>
<gene>
    <name evidence="2" type="ORF">J4557_38700</name>
</gene>
<feature type="region of interest" description="Disordered" evidence="1">
    <location>
        <begin position="1"/>
        <end position="41"/>
    </location>
</feature>
<dbReference type="RefSeq" id="WP_208271783.1">
    <property type="nucleotide sequence ID" value="NZ_BAAAGM010000026.1"/>
</dbReference>
<name>A0ABS3RB73_9ACTN</name>
<protein>
    <submittedName>
        <fullName evidence="2">Uncharacterized protein</fullName>
    </submittedName>
</protein>
<comment type="caution">
    <text evidence="2">The sequence shown here is derived from an EMBL/GenBank/DDBJ whole genome shotgun (WGS) entry which is preliminary data.</text>
</comment>
<reference evidence="2 3" key="1">
    <citation type="submission" date="2021-03" db="EMBL/GenBank/DDBJ databases">
        <authorList>
            <person name="Kanchanasin P."/>
            <person name="Saeng-In P."/>
            <person name="Phongsopitanun W."/>
            <person name="Yuki M."/>
            <person name="Kudo T."/>
            <person name="Ohkuma M."/>
            <person name="Tanasupawat S."/>
        </authorList>
    </citation>
    <scope>NUCLEOTIDE SEQUENCE [LARGE SCALE GENOMIC DNA]</scope>
    <source>
        <strain evidence="2 3">L46</strain>
    </source>
</reference>
<evidence type="ECO:0000256" key="1">
    <source>
        <dbReference type="SAM" id="MobiDB-lite"/>
    </source>
</evidence>
<proteinExistence type="predicted"/>
<dbReference type="Proteomes" id="UP000666915">
    <property type="component" value="Unassembled WGS sequence"/>
</dbReference>
<organism evidence="2 3">
    <name type="scientific">Actinomadura nitritigenes</name>
    <dbReference type="NCBI Taxonomy" id="134602"/>
    <lineage>
        <taxon>Bacteria</taxon>
        <taxon>Bacillati</taxon>
        <taxon>Actinomycetota</taxon>
        <taxon>Actinomycetes</taxon>
        <taxon>Streptosporangiales</taxon>
        <taxon>Thermomonosporaceae</taxon>
        <taxon>Actinomadura</taxon>
    </lineage>
</organism>
<evidence type="ECO:0000313" key="2">
    <source>
        <dbReference type="EMBL" id="MBO2443472.1"/>
    </source>
</evidence>
<sequence>MRTVIAGTPGIGHGPPARRRPRRRSPSRSPDRASGRATPRSHAVLRLHSAQEESYFVLADEPAPTERWRARTAAGR</sequence>